<evidence type="ECO:0000256" key="5">
    <source>
        <dbReference type="SAM" id="MobiDB-lite"/>
    </source>
</evidence>
<evidence type="ECO:0000256" key="4">
    <source>
        <dbReference type="ARBA" id="ARBA00049244"/>
    </source>
</evidence>
<dbReference type="NCBIfam" id="TIGR00573">
    <property type="entry name" value="dnaq"/>
    <property type="match status" value="1"/>
</dbReference>
<keyword evidence="7" id="KW-0540">Nuclease</keyword>
<dbReference type="EMBL" id="RBZU01000001">
    <property type="protein sequence ID" value="RKP59439.1"/>
    <property type="molecule type" value="Genomic_DNA"/>
</dbReference>
<dbReference type="FunFam" id="3.30.420.10:FF:000045">
    <property type="entry name" value="3'-5' exonuclease DinG"/>
    <property type="match status" value="1"/>
</dbReference>
<gene>
    <name evidence="7" type="ORF">D7S86_04815</name>
</gene>
<dbReference type="Gene3D" id="3.30.420.10">
    <property type="entry name" value="Ribonuclease H-like superfamily/Ribonuclease H"/>
    <property type="match status" value="1"/>
</dbReference>
<dbReference type="Proteomes" id="UP000270342">
    <property type="component" value="Unassembled WGS sequence"/>
</dbReference>
<dbReference type="InterPro" id="IPR036397">
    <property type="entry name" value="RNaseH_sf"/>
</dbReference>
<evidence type="ECO:0000259" key="6">
    <source>
        <dbReference type="SMART" id="SM00479"/>
    </source>
</evidence>
<dbReference type="GO" id="GO:0003887">
    <property type="term" value="F:DNA-directed DNA polymerase activity"/>
    <property type="evidence" value="ECO:0007669"/>
    <property type="project" value="UniProtKB-EC"/>
</dbReference>
<keyword evidence="8" id="KW-1185">Reference proteome</keyword>
<comment type="catalytic activity">
    <reaction evidence="4">
        <text>DNA(n) + a 2'-deoxyribonucleoside 5'-triphosphate = DNA(n+1) + diphosphate</text>
        <dbReference type="Rhea" id="RHEA:22508"/>
        <dbReference type="Rhea" id="RHEA-COMP:17339"/>
        <dbReference type="Rhea" id="RHEA-COMP:17340"/>
        <dbReference type="ChEBI" id="CHEBI:33019"/>
        <dbReference type="ChEBI" id="CHEBI:61560"/>
        <dbReference type="ChEBI" id="CHEBI:173112"/>
        <dbReference type="EC" id="2.7.7.7"/>
    </reaction>
</comment>
<evidence type="ECO:0000256" key="2">
    <source>
        <dbReference type="ARBA" id="ARBA00025483"/>
    </source>
</evidence>
<dbReference type="SMART" id="SM00479">
    <property type="entry name" value="EXOIII"/>
    <property type="match status" value="1"/>
</dbReference>
<dbReference type="AlphaFoldDB" id="A0A494YA00"/>
<dbReference type="InterPro" id="IPR006054">
    <property type="entry name" value="DnaQ"/>
</dbReference>
<keyword evidence="7" id="KW-0378">Hydrolase</keyword>
<proteinExistence type="predicted"/>
<accession>A0A494YA00</accession>
<keyword evidence="7" id="KW-0269">Exonuclease</keyword>
<dbReference type="PANTHER" id="PTHR30231:SF37">
    <property type="entry name" value="EXODEOXYRIBONUCLEASE 10"/>
    <property type="match status" value="1"/>
</dbReference>
<name>A0A494YA00_9BURK</name>
<dbReference type="CDD" id="cd06127">
    <property type="entry name" value="DEDDh"/>
    <property type="match status" value="1"/>
</dbReference>
<dbReference type="SUPFAM" id="SSF53098">
    <property type="entry name" value="Ribonuclease H-like"/>
    <property type="match status" value="1"/>
</dbReference>
<evidence type="ECO:0000313" key="8">
    <source>
        <dbReference type="Proteomes" id="UP000270342"/>
    </source>
</evidence>
<dbReference type="InterPro" id="IPR013520">
    <property type="entry name" value="Ribonucl_H"/>
</dbReference>
<dbReference type="InterPro" id="IPR012337">
    <property type="entry name" value="RNaseH-like_sf"/>
</dbReference>
<dbReference type="PANTHER" id="PTHR30231">
    <property type="entry name" value="DNA POLYMERASE III SUBUNIT EPSILON"/>
    <property type="match status" value="1"/>
</dbReference>
<dbReference type="OrthoDB" id="9803913at2"/>
<evidence type="ECO:0000256" key="3">
    <source>
        <dbReference type="ARBA" id="ARBA00026073"/>
    </source>
</evidence>
<comment type="subunit">
    <text evidence="3">DNA polymerase III contains a core (composed of alpha, epsilon and theta chains) that associates with a tau subunit. This core dimerizes to form the POLIII' complex. PolIII' associates with the gamma complex (composed of gamma, delta, delta', psi and chi chains) and with the beta chain to form the complete DNA polymerase III complex.</text>
</comment>
<dbReference type="EC" id="2.7.7.7" evidence="1"/>
<feature type="domain" description="Exonuclease" evidence="6">
    <location>
        <begin position="8"/>
        <end position="172"/>
    </location>
</feature>
<comment type="function">
    <text evidence="2">DNA polymerase III is a complex, multichain enzyme responsible for most of the replicative synthesis in bacteria. The epsilon subunit contain the editing function and is a proofreading 3'-5' exonuclease.</text>
</comment>
<dbReference type="GO" id="GO:0008408">
    <property type="term" value="F:3'-5' exonuclease activity"/>
    <property type="evidence" value="ECO:0007669"/>
    <property type="project" value="TreeGrafter"/>
</dbReference>
<feature type="region of interest" description="Disordered" evidence="5">
    <location>
        <begin position="181"/>
        <end position="204"/>
    </location>
</feature>
<dbReference type="GO" id="GO:0005829">
    <property type="term" value="C:cytosol"/>
    <property type="evidence" value="ECO:0007669"/>
    <property type="project" value="TreeGrafter"/>
</dbReference>
<reference evidence="7 8" key="1">
    <citation type="submission" date="2018-10" db="EMBL/GenBank/DDBJ databases">
        <title>Robbsia sp. DHC34, isolated from soil.</title>
        <authorList>
            <person name="Gao Z.-H."/>
            <person name="Qiu L.-H."/>
        </authorList>
    </citation>
    <scope>NUCLEOTIDE SEQUENCE [LARGE SCALE GENOMIC DNA]</scope>
    <source>
        <strain evidence="7 8">DHC34</strain>
    </source>
</reference>
<evidence type="ECO:0000313" key="7">
    <source>
        <dbReference type="EMBL" id="RKP59439.1"/>
    </source>
</evidence>
<sequence>MLEALERPIVFVDLETTGGSALTDRITEIGIVEVSRYGVDTWTSLVDPERDIPLFVQELTGISNEMVRGQPVFAALAPALAARLQGRLFVAHNARFDYGFLQQSFERAGLIFEADMLCTVQLSRKLFPDAGKHGLSAIVERYALEPLGRHRALADADLVWQFWQIIHAHHSTQTIRQAVQSLTRRPGEPVATPRRPRAKTGKAE</sequence>
<organism evidence="7 8">
    <name type="scientific">Pararobbsia silviterrae</name>
    <dbReference type="NCBI Taxonomy" id="1792498"/>
    <lineage>
        <taxon>Bacteria</taxon>
        <taxon>Pseudomonadati</taxon>
        <taxon>Pseudomonadota</taxon>
        <taxon>Betaproteobacteria</taxon>
        <taxon>Burkholderiales</taxon>
        <taxon>Burkholderiaceae</taxon>
        <taxon>Pararobbsia</taxon>
    </lineage>
</organism>
<protein>
    <recommendedName>
        <fullName evidence="1">DNA-directed DNA polymerase</fullName>
        <ecNumber evidence="1">2.7.7.7</ecNumber>
    </recommendedName>
</protein>
<evidence type="ECO:0000256" key="1">
    <source>
        <dbReference type="ARBA" id="ARBA00012417"/>
    </source>
</evidence>
<feature type="compositionally biased region" description="Basic residues" evidence="5">
    <location>
        <begin position="194"/>
        <end position="204"/>
    </location>
</feature>
<dbReference type="Pfam" id="PF00929">
    <property type="entry name" value="RNase_T"/>
    <property type="match status" value="1"/>
</dbReference>
<dbReference type="GO" id="GO:0045004">
    <property type="term" value="P:DNA replication proofreading"/>
    <property type="evidence" value="ECO:0007669"/>
    <property type="project" value="TreeGrafter"/>
</dbReference>
<dbReference type="GO" id="GO:0003677">
    <property type="term" value="F:DNA binding"/>
    <property type="evidence" value="ECO:0007669"/>
    <property type="project" value="InterPro"/>
</dbReference>
<comment type="caution">
    <text evidence="7">The sequence shown here is derived from an EMBL/GenBank/DDBJ whole genome shotgun (WGS) entry which is preliminary data.</text>
</comment>